<sequence length="85" mass="9427">QALFNFANHSGYQYVTVSRERGGGFQNPFRIIPPPALDLTPNDGLATWGNNDKDSPAVCDDYSHTPNILSFAQHPAWVQEHVFGL</sequence>
<reference evidence="1" key="1">
    <citation type="submission" date="2022-05" db="EMBL/GenBank/DDBJ databases">
        <title>Chromosome-level genome of Chaenocephalus aceratus.</title>
        <authorList>
            <person name="Park H."/>
        </authorList>
    </citation>
    <scope>NUCLEOTIDE SEQUENCE</scope>
    <source>
        <strain evidence="1">KU_202001</strain>
    </source>
</reference>
<protein>
    <submittedName>
        <fullName evidence="1">Uncharacterized protein</fullName>
    </submittedName>
</protein>
<evidence type="ECO:0000313" key="1">
    <source>
        <dbReference type="EMBL" id="KAI4804091.1"/>
    </source>
</evidence>
<organism evidence="1 2">
    <name type="scientific">Chaenocephalus aceratus</name>
    <name type="common">Blackfin icefish</name>
    <name type="synonym">Chaenichthys aceratus</name>
    <dbReference type="NCBI Taxonomy" id="36190"/>
    <lineage>
        <taxon>Eukaryota</taxon>
        <taxon>Metazoa</taxon>
        <taxon>Chordata</taxon>
        <taxon>Craniata</taxon>
        <taxon>Vertebrata</taxon>
        <taxon>Euteleostomi</taxon>
        <taxon>Actinopterygii</taxon>
        <taxon>Neopterygii</taxon>
        <taxon>Teleostei</taxon>
        <taxon>Neoteleostei</taxon>
        <taxon>Acanthomorphata</taxon>
        <taxon>Eupercaria</taxon>
        <taxon>Perciformes</taxon>
        <taxon>Notothenioidei</taxon>
        <taxon>Channichthyidae</taxon>
        <taxon>Chaenocephalus</taxon>
    </lineage>
</organism>
<dbReference type="EMBL" id="CM043799">
    <property type="protein sequence ID" value="KAI4804091.1"/>
    <property type="molecule type" value="Genomic_DNA"/>
</dbReference>
<gene>
    <name evidence="1" type="ORF">KUCAC02_025733</name>
</gene>
<feature type="non-terminal residue" evidence="1">
    <location>
        <position position="85"/>
    </location>
</feature>
<feature type="non-terminal residue" evidence="1">
    <location>
        <position position="1"/>
    </location>
</feature>
<name>A0ACB9VVB2_CHAAC</name>
<accession>A0ACB9VVB2</accession>
<comment type="caution">
    <text evidence="1">The sequence shown here is derived from an EMBL/GenBank/DDBJ whole genome shotgun (WGS) entry which is preliminary data.</text>
</comment>
<dbReference type="Proteomes" id="UP001057452">
    <property type="component" value="Chromosome 15"/>
</dbReference>
<evidence type="ECO:0000313" key="2">
    <source>
        <dbReference type="Proteomes" id="UP001057452"/>
    </source>
</evidence>
<keyword evidence="2" id="KW-1185">Reference proteome</keyword>
<proteinExistence type="predicted"/>